<organism evidence="1 2">
    <name type="scientific">Dendrolimus kikuchii</name>
    <dbReference type="NCBI Taxonomy" id="765133"/>
    <lineage>
        <taxon>Eukaryota</taxon>
        <taxon>Metazoa</taxon>
        <taxon>Ecdysozoa</taxon>
        <taxon>Arthropoda</taxon>
        <taxon>Hexapoda</taxon>
        <taxon>Insecta</taxon>
        <taxon>Pterygota</taxon>
        <taxon>Neoptera</taxon>
        <taxon>Endopterygota</taxon>
        <taxon>Lepidoptera</taxon>
        <taxon>Glossata</taxon>
        <taxon>Ditrysia</taxon>
        <taxon>Bombycoidea</taxon>
        <taxon>Lasiocampidae</taxon>
        <taxon>Dendrolimus</taxon>
    </lineage>
</organism>
<name>A0ACC1DB87_9NEOP</name>
<sequence length="89" mass="9868">MATLLPRSFGLAEAIFVRNGNKLLAAATANNLPNKQQVRNLNVHEYVSYTLLHDHGIPVPKFNVAKTKEEAVQFARDLNTKDIVLKAQA</sequence>
<comment type="caution">
    <text evidence="1">The sequence shown here is derived from an EMBL/GenBank/DDBJ whole genome shotgun (WGS) entry which is preliminary data.</text>
</comment>
<reference evidence="1 2" key="1">
    <citation type="journal article" date="2021" name="Front. Genet.">
        <title>Chromosome-Level Genome Assembly Reveals Significant Gene Expansion in the Toll and IMD Signaling Pathways of Dendrolimus kikuchii.</title>
        <authorList>
            <person name="Zhou J."/>
            <person name="Wu P."/>
            <person name="Xiong Z."/>
            <person name="Liu N."/>
            <person name="Zhao N."/>
            <person name="Ji M."/>
            <person name="Qiu Y."/>
            <person name="Yang B."/>
        </authorList>
    </citation>
    <scope>NUCLEOTIDE SEQUENCE [LARGE SCALE GENOMIC DNA]</scope>
    <source>
        <strain evidence="1">Ann1</strain>
    </source>
</reference>
<gene>
    <name evidence="1" type="ORF">K1T71_003284</name>
</gene>
<accession>A0ACC1DB87</accession>
<dbReference type="EMBL" id="CM034391">
    <property type="protein sequence ID" value="KAJ0181199.1"/>
    <property type="molecule type" value="Genomic_DNA"/>
</dbReference>
<protein>
    <submittedName>
        <fullName evidence="1">Uncharacterized protein</fullName>
    </submittedName>
</protein>
<proteinExistence type="predicted"/>
<keyword evidence="2" id="KW-1185">Reference proteome</keyword>
<evidence type="ECO:0000313" key="2">
    <source>
        <dbReference type="Proteomes" id="UP000824533"/>
    </source>
</evidence>
<dbReference type="Proteomes" id="UP000824533">
    <property type="component" value="Linkage Group LG05"/>
</dbReference>
<evidence type="ECO:0000313" key="1">
    <source>
        <dbReference type="EMBL" id="KAJ0181199.1"/>
    </source>
</evidence>